<feature type="transmembrane region" description="Helical" evidence="7">
    <location>
        <begin position="12"/>
        <end position="33"/>
    </location>
</feature>
<proteinExistence type="inferred from homology"/>
<evidence type="ECO:0000256" key="4">
    <source>
        <dbReference type="ARBA" id="ARBA00022692"/>
    </source>
</evidence>
<dbReference type="EMBL" id="MQWD01000001">
    <property type="protein sequence ID" value="PAP76357.1"/>
    <property type="molecule type" value="Genomic_DNA"/>
</dbReference>
<comment type="subcellular location">
    <subcellularLocation>
        <location evidence="1">Cell membrane</location>
        <topology evidence="1">Multi-pass membrane protein</topology>
    </subcellularLocation>
</comment>
<dbReference type="Gene3D" id="3.30.240.20">
    <property type="entry name" value="bsu07140 like domains"/>
    <property type="match status" value="1"/>
</dbReference>
<keyword evidence="3" id="KW-1003">Cell membrane</keyword>
<dbReference type="PANTHER" id="PTHR34582">
    <property type="entry name" value="UPF0702 TRANSMEMBRANE PROTEIN YCAP"/>
    <property type="match status" value="1"/>
</dbReference>
<dbReference type="PANTHER" id="PTHR34582:SF6">
    <property type="entry name" value="UPF0702 TRANSMEMBRANE PROTEIN YCAP"/>
    <property type="match status" value="1"/>
</dbReference>
<evidence type="ECO:0000256" key="2">
    <source>
        <dbReference type="ARBA" id="ARBA00006448"/>
    </source>
</evidence>
<keyword evidence="4 7" id="KW-0812">Transmembrane</keyword>
<evidence type="ECO:0000256" key="7">
    <source>
        <dbReference type="SAM" id="Phobius"/>
    </source>
</evidence>
<name>A0A271IZ51_9BACT</name>
<dbReference type="InterPro" id="IPR048454">
    <property type="entry name" value="YetF_N"/>
</dbReference>
<dbReference type="RefSeq" id="WP_095510010.1">
    <property type="nucleotide sequence ID" value="NZ_MQWD01000001.1"/>
</dbReference>
<gene>
    <name evidence="10" type="ORF">BSZ37_07820</name>
</gene>
<evidence type="ECO:0000259" key="9">
    <source>
        <dbReference type="Pfam" id="PF20730"/>
    </source>
</evidence>
<evidence type="ECO:0000256" key="5">
    <source>
        <dbReference type="ARBA" id="ARBA00022989"/>
    </source>
</evidence>
<evidence type="ECO:0000313" key="11">
    <source>
        <dbReference type="Proteomes" id="UP000216339"/>
    </source>
</evidence>
<evidence type="ECO:0000256" key="3">
    <source>
        <dbReference type="ARBA" id="ARBA00022475"/>
    </source>
</evidence>
<dbReference type="GO" id="GO:0005886">
    <property type="term" value="C:plasma membrane"/>
    <property type="evidence" value="ECO:0007669"/>
    <property type="project" value="UniProtKB-SubCell"/>
</dbReference>
<feature type="transmembrane region" description="Helical" evidence="7">
    <location>
        <begin position="45"/>
        <end position="63"/>
    </location>
</feature>
<feature type="domain" description="YetF C-terminal" evidence="8">
    <location>
        <begin position="92"/>
        <end position="160"/>
    </location>
</feature>
<evidence type="ECO:0008006" key="12">
    <source>
        <dbReference type="Google" id="ProtNLM"/>
    </source>
</evidence>
<feature type="transmembrane region" description="Helical" evidence="7">
    <location>
        <begin position="69"/>
        <end position="87"/>
    </location>
</feature>
<sequence>MDSSWFFSGWDAVARVAVCAPVVYALVIAAVRVSGKRATSQMNNFDWIVTVAIGSIVGSAVVLESVPLASALVAIGMLLGLQFAVTASSARWAGVRRAVQAAPTVLLYRGAFQDAALRTERVTRQEVMAAIREAGLPGPDAVHAVVLETDASMSVLPASEDGADFACLEGLGPAIRS</sequence>
<evidence type="ECO:0000256" key="6">
    <source>
        <dbReference type="ARBA" id="ARBA00023136"/>
    </source>
</evidence>
<comment type="similarity">
    <text evidence="2">Belongs to the UPF0702 family.</text>
</comment>
<dbReference type="Proteomes" id="UP000216339">
    <property type="component" value="Unassembled WGS sequence"/>
</dbReference>
<feature type="domain" description="YetF-like N-terminal transmembrane" evidence="9">
    <location>
        <begin position="26"/>
        <end position="78"/>
    </location>
</feature>
<organism evidence="10 11">
    <name type="scientific">Rubrivirga marina</name>
    <dbReference type="NCBI Taxonomy" id="1196024"/>
    <lineage>
        <taxon>Bacteria</taxon>
        <taxon>Pseudomonadati</taxon>
        <taxon>Rhodothermota</taxon>
        <taxon>Rhodothermia</taxon>
        <taxon>Rhodothermales</taxon>
        <taxon>Rubricoccaceae</taxon>
        <taxon>Rubrivirga</taxon>
    </lineage>
</organism>
<dbReference type="InterPro" id="IPR023090">
    <property type="entry name" value="UPF0702_alpha/beta_dom_sf"/>
</dbReference>
<comment type="caution">
    <text evidence="10">The sequence shown here is derived from an EMBL/GenBank/DDBJ whole genome shotgun (WGS) entry which is preliminary data.</text>
</comment>
<dbReference type="OrthoDB" id="9793799at2"/>
<dbReference type="Pfam" id="PF20730">
    <property type="entry name" value="YetF_N"/>
    <property type="match status" value="1"/>
</dbReference>
<evidence type="ECO:0000259" key="8">
    <source>
        <dbReference type="Pfam" id="PF04239"/>
    </source>
</evidence>
<reference evidence="10 11" key="1">
    <citation type="submission" date="2016-11" db="EMBL/GenBank/DDBJ databases">
        <title>Study of marine rhodopsin-containing bacteria.</title>
        <authorList>
            <person name="Yoshizawa S."/>
            <person name="Kumagai Y."/>
            <person name="Kogure K."/>
        </authorList>
    </citation>
    <scope>NUCLEOTIDE SEQUENCE [LARGE SCALE GENOMIC DNA]</scope>
    <source>
        <strain evidence="10 11">SAORIC-28</strain>
    </source>
</reference>
<keyword evidence="11" id="KW-1185">Reference proteome</keyword>
<dbReference type="AlphaFoldDB" id="A0A271IZ51"/>
<evidence type="ECO:0000313" key="10">
    <source>
        <dbReference type="EMBL" id="PAP76357.1"/>
    </source>
</evidence>
<dbReference type="Pfam" id="PF04239">
    <property type="entry name" value="DUF421"/>
    <property type="match status" value="1"/>
</dbReference>
<keyword evidence="6 7" id="KW-0472">Membrane</keyword>
<dbReference type="InterPro" id="IPR007353">
    <property type="entry name" value="DUF421"/>
</dbReference>
<evidence type="ECO:0000256" key="1">
    <source>
        <dbReference type="ARBA" id="ARBA00004651"/>
    </source>
</evidence>
<accession>A0A271IZ51</accession>
<protein>
    <recommendedName>
        <fullName evidence="12">DUF421 domain-containing protein</fullName>
    </recommendedName>
</protein>
<keyword evidence="5 7" id="KW-1133">Transmembrane helix</keyword>